<evidence type="ECO:0000256" key="1">
    <source>
        <dbReference type="SAM" id="MobiDB-lite"/>
    </source>
</evidence>
<dbReference type="RefSeq" id="WP_306373631.1">
    <property type="nucleotide sequence ID" value="NZ_JASAYK010000001.1"/>
</dbReference>
<dbReference type="EMBL" id="JASAYQ010000001">
    <property type="protein sequence ID" value="MDP8171987.1"/>
    <property type="molecule type" value="Genomic_DNA"/>
</dbReference>
<organism evidence="2 3">
    <name type="scientific">Phocoenobacter skyensis</name>
    <dbReference type="NCBI Taxonomy" id="97481"/>
    <lineage>
        <taxon>Bacteria</taxon>
        <taxon>Pseudomonadati</taxon>
        <taxon>Pseudomonadota</taxon>
        <taxon>Gammaproteobacteria</taxon>
        <taxon>Pasteurellales</taxon>
        <taxon>Pasteurellaceae</taxon>
        <taxon>Phocoenobacter</taxon>
    </lineage>
</organism>
<name>A0AAJ6N870_9PAST</name>
<protein>
    <recommendedName>
        <fullName evidence="4">Lipoprotein</fullName>
    </recommendedName>
</protein>
<evidence type="ECO:0000313" key="3">
    <source>
        <dbReference type="Proteomes" id="UP001236239"/>
    </source>
</evidence>
<feature type="region of interest" description="Disordered" evidence="1">
    <location>
        <begin position="134"/>
        <end position="154"/>
    </location>
</feature>
<proteinExistence type="predicted"/>
<accession>A0AAJ6N870</accession>
<feature type="compositionally biased region" description="Polar residues" evidence="1">
    <location>
        <begin position="61"/>
        <end position="73"/>
    </location>
</feature>
<feature type="region of interest" description="Disordered" evidence="1">
    <location>
        <begin position="33"/>
        <end position="74"/>
    </location>
</feature>
<sequence>MKKILMVLILSGFALTGCKDEQKTITKIEQPQIEKTQEEVEKQAVTSDQKFAKNEAENTEHQSTNKNKTQNYDQKVEEAKIATLDAANKLADVMGTKMEQVTEQLADKINEIDVNKVTEPLKKHMDKLGEFLDQLETDKQPEQKPKTKIEEGYL</sequence>
<dbReference type="PROSITE" id="PS51257">
    <property type="entry name" value="PROKAR_LIPOPROTEIN"/>
    <property type="match status" value="1"/>
</dbReference>
<gene>
    <name evidence="2" type="ORF">QJU93_01235</name>
</gene>
<evidence type="ECO:0000313" key="2">
    <source>
        <dbReference type="EMBL" id="MDP8171987.1"/>
    </source>
</evidence>
<dbReference type="AlphaFoldDB" id="A0AAJ6N870"/>
<reference evidence="2" key="1">
    <citation type="journal article" date="2023" name="Front. Microbiol.">
        <title>Phylogeography and host specificity of Pasteurellaceae pathogenic to sea-farmed fish in the north-east Atlantic.</title>
        <authorList>
            <person name="Gulla S."/>
            <person name="Colquhoun D.J."/>
            <person name="Olsen A.B."/>
            <person name="Spilsberg B."/>
            <person name="Lagesen K."/>
            <person name="Aakesson C.P."/>
            <person name="Strom S."/>
            <person name="Manji F."/>
            <person name="Birkbeck T.H."/>
            <person name="Nilsen H.K."/>
        </authorList>
    </citation>
    <scope>NUCLEOTIDE SEQUENCE</scope>
    <source>
        <strain evidence="2">TW16_20</strain>
    </source>
</reference>
<feature type="compositionally biased region" description="Basic and acidic residues" evidence="1">
    <location>
        <begin position="50"/>
        <end position="60"/>
    </location>
</feature>
<comment type="caution">
    <text evidence="2">The sequence shown here is derived from an EMBL/GenBank/DDBJ whole genome shotgun (WGS) entry which is preliminary data.</text>
</comment>
<evidence type="ECO:0008006" key="4">
    <source>
        <dbReference type="Google" id="ProtNLM"/>
    </source>
</evidence>
<dbReference type="Proteomes" id="UP001236239">
    <property type="component" value="Unassembled WGS sequence"/>
</dbReference>